<dbReference type="AlphaFoldDB" id="A0A9X2WHI4"/>
<sequence>MKTLLMVAHTPSPNTVRLLQACEAGFKAAETENSQLIVRTAFQADASDTLQADAIILITPENLGYMSGALKDYFDRVYYPCLEQTQGKPCAAIIRAGHDGTGTKRALETITTGLRWRWVQEPLILRGDWQEDFLQQCEELCGAMAAGTDSGII</sequence>
<organism evidence="3 4">
    <name type="scientific">Thalassolituus pacificus</name>
    <dbReference type="NCBI Taxonomy" id="2975440"/>
    <lineage>
        <taxon>Bacteria</taxon>
        <taxon>Pseudomonadati</taxon>
        <taxon>Pseudomonadota</taxon>
        <taxon>Gammaproteobacteria</taxon>
        <taxon>Oceanospirillales</taxon>
        <taxon>Oceanospirillaceae</taxon>
        <taxon>Thalassolituus</taxon>
    </lineage>
</organism>
<feature type="domain" description="NADPH-dependent FMN reductase-like" evidence="2">
    <location>
        <begin position="48"/>
        <end position="117"/>
    </location>
</feature>
<proteinExistence type="predicted"/>
<dbReference type="Proteomes" id="UP001147830">
    <property type="component" value="Unassembled WGS sequence"/>
</dbReference>
<dbReference type="InterPro" id="IPR005025">
    <property type="entry name" value="FMN_Rdtase-like_dom"/>
</dbReference>
<keyword evidence="1" id="KW-0285">Flavoprotein</keyword>
<evidence type="ECO:0000313" key="4">
    <source>
        <dbReference type="Proteomes" id="UP001147830"/>
    </source>
</evidence>
<accession>A0A9X2WHI4</accession>
<dbReference type="Gene3D" id="3.40.50.360">
    <property type="match status" value="1"/>
</dbReference>
<comment type="caution">
    <text evidence="3">The sequence shown here is derived from an EMBL/GenBank/DDBJ whole genome shotgun (WGS) entry which is preliminary data.</text>
</comment>
<reference evidence="3" key="2">
    <citation type="submission" date="2022-08" db="EMBL/GenBank/DDBJ databases">
        <authorList>
            <person name="Dong C."/>
        </authorList>
    </citation>
    <scope>NUCLEOTIDE SEQUENCE</scope>
    <source>
        <strain evidence="3">59MF3M-4</strain>
    </source>
</reference>
<evidence type="ECO:0000256" key="1">
    <source>
        <dbReference type="ARBA" id="ARBA00022643"/>
    </source>
</evidence>
<reference evidence="3" key="1">
    <citation type="journal article" date="2022" name="Front. Microbiol.">
        <title>Genome-based taxonomic rearrangement of Oceanobacter-related bacteria including the description of Thalassolituus hydrocarbonoclasticus sp. nov. and Thalassolituus pacificus sp. nov. and emended description of the genus Thalassolituus.</title>
        <authorList>
            <person name="Dong C."/>
            <person name="Wei L."/>
            <person name="Wang J."/>
            <person name="Lai Q."/>
            <person name="Huang Z."/>
            <person name="Shao Z."/>
        </authorList>
    </citation>
    <scope>NUCLEOTIDE SEQUENCE</scope>
    <source>
        <strain evidence="3">59MF3M-4</strain>
    </source>
</reference>
<dbReference type="Pfam" id="PF03358">
    <property type="entry name" value="FMN_red"/>
    <property type="match status" value="1"/>
</dbReference>
<keyword evidence="1" id="KW-0288">FMN</keyword>
<dbReference type="EMBL" id="JAOANI010000019">
    <property type="protein sequence ID" value="MCT7359877.1"/>
    <property type="molecule type" value="Genomic_DNA"/>
</dbReference>
<name>A0A9X2WHI4_9GAMM</name>
<dbReference type="GO" id="GO:0016491">
    <property type="term" value="F:oxidoreductase activity"/>
    <property type="evidence" value="ECO:0007669"/>
    <property type="project" value="InterPro"/>
</dbReference>
<gene>
    <name evidence="3" type="ORF">NYR02_12730</name>
</gene>
<evidence type="ECO:0000313" key="3">
    <source>
        <dbReference type="EMBL" id="MCT7359877.1"/>
    </source>
</evidence>
<keyword evidence="4" id="KW-1185">Reference proteome</keyword>
<protein>
    <submittedName>
        <fullName evidence="3">NAD(P)H-dependent oxidoreductase</fullName>
    </submittedName>
</protein>
<dbReference type="RefSeq" id="WP_260976729.1">
    <property type="nucleotide sequence ID" value="NZ_JAOANI010000019.1"/>
</dbReference>
<dbReference type="InterPro" id="IPR029039">
    <property type="entry name" value="Flavoprotein-like_sf"/>
</dbReference>
<evidence type="ECO:0000259" key="2">
    <source>
        <dbReference type="Pfam" id="PF03358"/>
    </source>
</evidence>
<dbReference type="SUPFAM" id="SSF52218">
    <property type="entry name" value="Flavoproteins"/>
    <property type="match status" value="1"/>
</dbReference>